<evidence type="ECO:0000313" key="3">
    <source>
        <dbReference type="EMBL" id="GMT34170.1"/>
    </source>
</evidence>
<proteinExistence type="predicted"/>
<keyword evidence="2" id="KW-0732">Signal</keyword>
<protein>
    <recommendedName>
        <fullName evidence="5">SXP/RAL-2 family protein Ani s 5-like cation-binding domain-containing protein</fullName>
    </recommendedName>
</protein>
<feature type="coiled-coil region" evidence="1">
    <location>
        <begin position="240"/>
        <end position="267"/>
    </location>
</feature>
<evidence type="ECO:0000256" key="1">
    <source>
        <dbReference type="SAM" id="Coils"/>
    </source>
</evidence>
<dbReference type="AlphaFoldDB" id="A0AAV5WUE6"/>
<evidence type="ECO:0000313" key="4">
    <source>
        <dbReference type="Proteomes" id="UP001432322"/>
    </source>
</evidence>
<gene>
    <name evidence="3" type="ORF">PFISCL1PPCAC_25467</name>
</gene>
<feature type="chain" id="PRO_5043944068" description="SXP/RAL-2 family protein Ani s 5-like cation-binding domain-containing protein" evidence="2">
    <location>
        <begin position="23"/>
        <end position="450"/>
    </location>
</feature>
<evidence type="ECO:0008006" key="5">
    <source>
        <dbReference type="Google" id="ProtNLM"/>
    </source>
</evidence>
<sequence>HPMRSAISLLLICSITIQFGWCLGRKADNVSAHHVLISPYSINNKFDKFNTKIDHGVNPFHEMSLNSSFNISVNPFSSHFNGNYSIDGISHNSNSFYKKFGDMSRYIYNNIIDFVPGMRRKRSLEDDYANLLAEQKKYKANITALDKAVAEASAKNDQAVKDLGVAKKDAEEKKAIFEKTTTEKEKATTEYNTAFAALGTATTGSLAANTSYDPVYQAWDILNNYAIGNKTEMDDERPKFEAVNKTFKDAEKKSSELREERNNLKKEWDVLNGYLTKNTTKRNKANQTIQEIEAAAKIVAADKKKIKAVEEKDGLAETLKTATEKEKKTQDLFNPMKDNIILNRTEPFFQPNVMAWNVSYAIFTYVRGAEQSFDAGNITNNETKRRGHQDYGVGYLNNAAVLRTVQELNLDPMKTLNELVADYKRLKQEVADLATAKDTAQGKVDENRKK</sequence>
<feature type="signal peptide" evidence="2">
    <location>
        <begin position="1"/>
        <end position="22"/>
    </location>
</feature>
<comment type="caution">
    <text evidence="3">The sequence shown here is derived from an EMBL/GenBank/DDBJ whole genome shotgun (WGS) entry which is preliminary data.</text>
</comment>
<evidence type="ECO:0000256" key="2">
    <source>
        <dbReference type="SAM" id="SignalP"/>
    </source>
</evidence>
<dbReference type="Proteomes" id="UP001432322">
    <property type="component" value="Unassembled WGS sequence"/>
</dbReference>
<name>A0AAV5WUE6_9BILA</name>
<accession>A0AAV5WUE6</accession>
<keyword evidence="1" id="KW-0175">Coiled coil</keyword>
<reference evidence="3" key="1">
    <citation type="submission" date="2023-10" db="EMBL/GenBank/DDBJ databases">
        <title>Genome assembly of Pristionchus species.</title>
        <authorList>
            <person name="Yoshida K."/>
            <person name="Sommer R.J."/>
        </authorList>
    </citation>
    <scope>NUCLEOTIDE SEQUENCE</scope>
    <source>
        <strain evidence="3">RS5133</strain>
    </source>
</reference>
<dbReference type="EMBL" id="BTSY01000006">
    <property type="protein sequence ID" value="GMT34170.1"/>
    <property type="molecule type" value="Genomic_DNA"/>
</dbReference>
<feature type="non-terminal residue" evidence="3">
    <location>
        <position position="1"/>
    </location>
</feature>
<organism evidence="3 4">
    <name type="scientific">Pristionchus fissidentatus</name>
    <dbReference type="NCBI Taxonomy" id="1538716"/>
    <lineage>
        <taxon>Eukaryota</taxon>
        <taxon>Metazoa</taxon>
        <taxon>Ecdysozoa</taxon>
        <taxon>Nematoda</taxon>
        <taxon>Chromadorea</taxon>
        <taxon>Rhabditida</taxon>
        <taxon>Rhabditina</taxon>
        <taxon>Diplogasteromorpha</taxon>
        <taxon>Diplogasteroidea</taxon>
        <taxon>Neodiplogasteridae</taxon>
        <taxon>Pristionchus</taxon>
    </lineage>
</organism>
<feature type="coiled-coil region" evidence="1">
    <location>
        <begin position="416"/>
        <end position="443"/>
    </location>
</feature>
<keyword evidence="4" id="KW-1185">Reference proteome</keyword>